<comment type="caution">
    <text evidence="2">The sequence shown here is derived from an EMBL/GenBank/DDBJ whole genome shotgun (WGS) entry which is preliminary data.</text>
</comment>
<feature type="compositionally biased region" description="Basic and acidic residues" evidence="1">
    <location>
        <begin position="78"/>
        <end position="89"/>
    </location>
</feature>
<evidence type="ECO:0000313" key="2">
    <source>
        <dbReference type="EMBL" id="CAK0800354.1"/>
    </source>
</evidence>
<dbReference type="EMBL" id="CAUYUJ010002339">
    <property type="protein sequence ID" value="CAK0800354.1"/>
    <property type="molecule type" value="Genomic_DNA"/>
</dbReference>
<gene>
    <name evidence="2" type="ORF">PCOR1329_LOCUS8522</name>
</gene>
<sequence>RSPSLALLPASPPRASGEETPPLPVFPREGTSRYARLPLQPSLLQNRPDIHRLPLGKPPRRASREGDCCARGEAAGDENSKHAGTREPALRSGACERAGGEFEFVGGAPRDASAAAR</sequence>
<feature type="non-terminal residue" evidence="2">
    <location>
        <position position="1"/>
    </location>
</feature>
<protein>
    <submittedName>
        <fullName evidence="2">Uncharacterized protein</fullName>
    </submittedName>
</protein>
<proteinExistence type="predicted"/>
<name>A0ABN9Q7J1_9DINO</name>
<evidence type="ECO:0000256" key="1">
    <source>
        <dbReference type="SAM" id="MobiDB-lite"/>
    </source>
</evidence>
<organism evidence="2 3">
    <name type="scientific">Prorocentrum cordatum</name>
    <dbReference type="NCBI Taxonomy" id="2364126"/>
    <lineage>
        <taxon>Eukaryota</taxon>
        <taxon>Sar</taxon>
        <taxon>Alveolata</taxon>
        <taxon>Dinophyceae</taxon>
        <taxon>Prorocentrales</taxon>
        <taxon>Prorocentraceae</taxon>
        <taxon>Prorocentrum</taxon>
    </lineage>
</organism>
<dbReference type="Proteomes" id="UP001189429">
    <property type="component" value="Unassembled WGS sequence"/>
</dbReference>
<feature type="region of interest" description="Disordered" evidence="1">
    <location>
        <begin position="1"/>
        <end position="93"/>
    </location>
</feature>
<reference evidence="2" key="1">
    <citation type="submission" date="2023-10" db="EMBL/GenBank/DDBJ databases">
        <authorList>
            <person name="Chen Y."/>
            <person name="Shah S."/>
            <person name="Dougan E. K."/>
            <person name="Thang M."/>
            <person name="Chan C."/>
        </authorList>
    </citation>
    <scope>NUCLEOTIDE SEQUENCE [LARGE SCALE GENOMIC DNA]</scope>
</reference>
<keyword evidence="3" id="KW-1185">Reference proteome</keyword>
<evidence type="ECO:0000313" key="3">
    <source>
        <dbReference type="Proteomes" id="UP001189429"/>
    </source>
</evidence>
<accession>A0ABN9Q7J1</accession>
<feature type="compositionally biased region" description="Low complexity" evidence="1">
    <location>
        <begin position="1"/>
        <end position="15"/>
    </location>
</feature>